<comment type="caution">
    <text evidence="3">The sequence shown here is derived from an EMBL/GenBank/DDBJ whole genome shotgun (WGS) entry which is preliminary data.</text>
</comment>
<evidence type="ECO:0000256" key="1">
    <source>
        <dbReference type="SAM" id="Phobius"/>
    </source>
</evidence>
<protein>
    <submittedName>
        <fullName evidence="3">M56 family metallopeptidase</fullName>
    </submittedName>
</protein>
<feature type="transmembrane region" description="Helical" evidence="1">
    <location>
        <begin position="87"/>
        <end position="108"/>
    </location>
</feature>
<dbReference type="PANTHER" id="PTHR33446:SF2">
    <property type="entry name" value="PROTEIN TONB"/>
    <property type="match status" value="1"/>
</dbReference>
<dbReference type="PROSITE" id="PS52015">
    <property type="entry name" value="TONB_CTD"/>
    <property type="match status" value="1"/>
</dbReference>
<gene>
    <name evidence="3" type="ORF">ACFFUQ_18805</name>
</gene>
<feature type="transmembrane region" description="Helical" evidence="1">
    <location>
        <begin position="6"/>
        <end position="22"/>
    </location>
</feature>
<organism evidence="3 4">
    <name type="scientific">Flavobacterium branchiarum</name>
    <dbReference type="NCBI Taxonomy" id="1114870"/>
    <lineage>
        <taxon>Bacteria</taxon>
        <taxon>Pseudomonadati</taxon>
        <taxon>Bacteroidota</taxon>
        <taxon>Flavobacteriia</taxon>
        <taxon>Flavobacteriales</taxon>
        <taxon>Flavobacteriaceae</taxon>
        <taxon>Flavobacterium</taxon>
    </lineage>
</organism>
<dbReference type="Pfam" id="PF03544">
    <property type="entry name" value="TonB_C"/>
    <property type="match status" value="1"/>
</dbReference>
<evidence type="ECO:0000259" key="2">
    <source>
        <dbReference type="PROSITE" id="PS52015"/>
    </source>
</evidence>
<dbReference type="Proteomes" id="UP001589589">
    <property type="component" value="Unassembled WGS sequence"/>
</dbReference>
<keyword evidence="1" id="KW-0812">Transmembrane</keyword>
<sequence length="409" mass="47225">MITYLLKSSVLLLVLFVVYKLWLENEKMFRFNRVYLLSSLLFSFIIPLQLFSFDTKMAMAIKSIQLPEIVINNNIQNSNALTNNQTIIYGILGLYLCIVLLLTIRFVLNLHAFHKKIKYNESLIINNQKAVLTQESILPHSFLNTIFINKDDFKNDLIDPQLITHETAHVQQKHSFDIIFIELIQILFWFNPIIFLYKKAIKLNHEFLADEAVVNQIDSVSYYQNLLLKMASNQSQIALASAINFQITKKRLLMMTKQESRLRILLKTAAVGFVLAILFFIFSTSTITQENNREAEKETLNLLSNPTQNTTKPEYPGGIAEFYKFVGKNYKMSPEATKNKIKGKVFVKFFIEKDGSLTDFKILRDLDYGTGKEAIRVLKLSPKWKPATINNKPARIMYSLPITIQMAPE</sequence>
<dbReference type="Pfam" id="PF05569">
    <property type="entry name" value="Peptidase_M56"/>
    <property type="match status" value="1"/>
</dbReference>
<evidence type="ECO:0000313" key="3">
    <source>
        <dbReference type="EMBL" id="MFB9066072.1"/>
    </source>
</evidence>
<feature type="transmembrane region" description="Helical" evidence="1">
    <location>
        <begin position="34"/>
        <end position="53"/>
    </location>
</feature>
<keyword evidence="1" id="KW-1133">Transmembrane helix</keyword>
<keyword evidence="1" id="KW-0472">Membrane</keyword>
<dbReference type="PANTHER" id="PTHR33446">
    <property type="entry name" value="PROTEIN TONB-RELATED"/>
    <property type="match status" value="1"/>
</dbReference>
<accession>A0ABV5FRU2</accession>
<dbReference type="SUPFAM" id="SSF74653">
    <property type="entry name" value="TolA/TonB C-terminal domain"/>
    <property type="match status" value="1"/>
</dbReference>
<dbReference type="RefSeq" id="WP_290259771.1">
    <property type="nucleotide sequence ID" value="NZ_JAUFQQ010000003.1"/>
</dbReference>
<dbReference type="Gene3D" id="3.30.1150.10">
    <property type="match status" value="1"/>
</dbReference>
<feature type="transmembrane region" description="Helical" evidence="1">
    <location>
        <begin position="264"/>
        <end position="282"/>
    </location>
</feature>
<reference evidence="3 4" key="1">
    <citation type="submission" date="2024-09" db="EMBL/GenBank/DDBJ databases">
        <authorList>
            <person name="Sun Q."/>
            <person name="Mori K."/>
        </authorList>
    </citation>
    <scope>NUCLEOTIDE SEQUENCE [LARGE SCALE GENOMIC DNA]</scope>
    <source>
        <strain evidence="3 4">CECT 7908</strain>
    </source>
</reference>
<dbReference type="CDD" id="cd07341">
    <property type="entry name" value="M56_BlaR1_MecR1_like"/>
    <property type="match status" value="1"/>
</dbReference>
<dbReference type="InterPro" id="IPR051045">
    <property type="entry name" value="TonB-dependent_transducer"/>
</dbReference>
<evidence type="ECO:0000313" key="4">
    <source>
        <dbReference type="Proteomes" id="UP001589589"/>
    </source>
</evidence>
<keyword evidence="4" id="KW-1185">Reference proteome</keyword>
<dbReference type="EMBL" id="JBHMEX010000058">
    <property type="protein sequence ID" value="MFB9066072.1"/>
    <property type="molecule type" value="Genomic_DNA"/>
</dbReference>
<name>A0ABV5FRU2_9FLAO</name>
<proteinExistence type="predicted"/>
<feature type="domain" description="TonB C-terminal" evidence="2">
    <location>
        <begin position="317"/>
        <end position="409"/>
    </location>
</feature>
<dbReference type="InterPro" id="IPR037682">
    <property type="entry name" value="TonB_C"/>
</dbReference>
<dbReference type="InterPro" id="IPR008756">
    <property type="entry name" value="Peptidase_M56"/>
</dbReference>